<gene>
    <name evidence="2" type="ORF">G4223_02595</name>
</gene>
<evidence type="ECO:0000313" key="2">
    <source>
        <dbReference type="EMBL" id="NFV79003.1"/>
    </source>
</evidence>
<dbReference type="AlphaFoldDB" id="A0A7C9QRV2"/>
<feature type="region of interest" description="Disordered" evidence="1">
    <location>
        <begin position="50"/>
        <end position="76"/>
    </location>
</feature>
<name>A0A7C9QRV2_9PROT</name>
<evidence type="ECO:0000256" key="1">
    <source>
        <dbReference type="SAM" id="MobiDB-lite"/>
    </source>
</evidence>
<accession>A0A7C9QRV2</accession>
<feature type="compositionally biased region" description="Pro residues" evidence="1">
    <location>
        <begin position="58"/>
        <end position="76"/>
    </location>
</feature>
<reference evidence="2 3" key="1">
    <citation type="submission" date="2020-02" db="EMBL/GenBank/DDBJ databases">
        <authorList>
            <person name="Dziuba M."/>
            <person name="Kuznetsov B."/>
            <person name="Mardanov A."/>
            <person name="Ravin N."/>
            <person name="Grouzdev D."/>
        </authorList>
    </citation>
    <scope>NUCLEOTIDE SEQUENCE [LARGE SCALE GENOMIC DNA]</scope>
    <source>
        <strain evidence="2 3">SpK</strain>
    </source>
</reference>
<evidence type="ECO:0000313" key="3">
    <source>
        <dbReference type="Proteomes" id="UP000480684"/>
    </source>
</evidence>
<keyword evidence="3" id="KW-1185">Reference proteome</keyword>
<organism evidence="2 3">
    <name type="scientific">Magnetospirillum aberrantis SpK</name>
    <dbReference type="NCBI Taxonomy" id="908842"/>
    <lineage>
        <taxon>Bacteria</taxon>
        <taxon>Pseudomonadati</taxon>
        <taxon>Pseudomonadota</taxon>
        <taxon>Alphaproteobacteria</taxon>
        <taxon>Rhodospirillales</taxon>
        <taxon>Rhodospirillaceae</taxon>
        <taxon>Magnetospirillum</taxon>
    </lineage>
</organism>
<protein>
    <submittedName>
        <fullName evidence="2">Uncharacterized protein</fullName>
    </submittedName>
</protein>
<dbReference type="EMBL" id="JAAIYP010000008">
    <property type="protein sequence ID" value="NFV79003.1"/>
    <property type="molecule type" value="Genomic_DNA"/>
</dbReference>
<feature type="region of interest" description="Disordered" evidence="1">
    <location>
        <begin position="1"/>
        <end position="26"/>
    </location>
</feature>
<proteinExistence type="predicted"/>
<sequence>MDTKRFAPSWTPAPQSGASSGTCSSASKLEAIERRLESIERTLWHLSYHIQSTSPTPTTAPQPEPGHVPPMQVPSW</sequence>
<dbReference type="RefSeq" id="WP_163674605.1">
    <property type="nucleotide sequence ID" value="NZ_JAAIYP010000008.1"/>
</dbReference>
<comment type="caution">
    <text evidence="2">The sequence shown here is derived from an EMBL/GenBank/DDBJ whole genome shotgun (WGS) entry which is preliminary data.</text>
</comment>
<feature type="compositionally biased region" description="Low complexity" evidence="1">
    <location>
        <begin position="16"/>
        <end position="26"/>
    </location>
</feature>
<dbReference type="Proteomes" id="UP000480684">
    <property type="component" value="Unassembled WGS sequence"/>
</dbReference>